<evidence type="ECO:0000256" key="1">
    <source>
        <dbReference type="ARBA" id="ARBA00022737"/>
    </source>
</evidence>
<dbReference type="PROSITE" id="PS51375">
    <property type="entry name" value="PPR"/>
    <property type="match status" value="4"/>
</dbReference>
<dbReference type="InterPro" id="IPR046848">
    <property type="entry name" value="E_motif"/>
</dbReference>
<dbReference type="FunFam" id="1.25.40.10:FF:000196">
    <property type="entry name" value="Pentatricopeptide repeat-containing protein At4g14850"/>
    <property type="match status" value="1"/>
</dbReference>
<keyword evidence="6" id="KW-1185">Reference proteome</keyword>
<gene>
    <name evidence="5" type="ORF">FCM35_KLT08464</name>
</gene>
<dbReference type="Pfam" id="PF14432">
    <property type="entry name" value="DYW_deaminase"/>
    <property type="match status" value="1"/>
</dbReference>
<feature type="repeat" description="PPR" evidence="3">
    <location>
        <begin position="286"/>
        <end position="320"/>
    </location>
</feature>
<dbReference type="InterPro" id="IPR011990">
    <property type="entry name" value="TPR-like_helical_dom_sf"/>
</dbReference>
<dbReference type="GO" id="GO:0003723">
    <property type="term" value="F:RNA binding"/>
    <property type="evidence" value="ECO:0007669"/>
    <property type="project" value="InterPro"/>
</dbReference>
<dbReference type="InterPro" id="IPR046960">
    <property type="entry name" value="PPR_At4g14850-like_plant"/>
</dbReference>
<proteinExistence type="predicted"/>
<evidence type="ECO:0000259" key="4">
    <source>
        <dbReference type="Pfam" id="PF14432"/>
    </source>
</evidence>
<dbReference type="Gene3D" id="1.25.40.10">
    <property type="entry name" value="Tetratricopeptide repeat domain"/>
    <property type="match status" value="5"/>
</dbReference>
<dbReference type="InterPro" id="IPR002885">
    <property type="entry name" value="PPR_rpt"/>
</dbReference>
<evidence type="ECO:0000313" key="6">
    <source>
        <dbReference type="Proteomes" id="UP000623129"/>
    </source>
</evidence>
<evidence type="ECO:0000256" key="3">
    <source>
        <dbReference type="PROSITE-ProRule" id="PRU00708"/>
    </source>
</evidence>
<accession>A0A833VKF9</accession>
<dbReference type="EMBL" id="SWLB01000018">
    <property type="protein sequence ID" value="KAF3326834.1"/>
    <property type="molecule type" value="Genomic_DNA"/>
</dbReference>
<keyword evidence="2" id="KW-0809">Transit peptide</keyword>
<dbReference type="OrthoDB" id="750109at2759"/>
<evidence type="ECO:0000313" key="5">
    <source>
        <dbReference type="EMBL" id="KAF3326834.1"/>
    </source>
</evidence>
<dbReference type="NCBIfam" id="TIGR00756">
    <property type="entry name" value="PPR"/>
    <property type="match status" value="4"/>
</dbReference>
<dbReference type="PANTHER" id="PTHR47926:SF398">
    <property type="entry name" value="PENTATRICOPEPTIDE REPEAT-CONTAINING PROTEIN"/>
    <property type="match status" value="1"/>
</dbReference>
<feature type="domain" description="DYW" evidence="4">
    <location>
        <begin position="603"/>
        <end position="674"/>
    </location>
</feature>
<organism evidence="5 6">
    <name type="scientific">Carex littledalei</name>
    <dbReference type="NCBI Taxonomy" id="544730"/>
    <lineage>
        <taxon>Eukaryota</taxon>
        <taxon>Viridiplantae</taxon>
        <taxon>Streptophyta</taxon>
        <taxon>Embryophyta</taxon>
        <taxon>Tracheophyta</taxon>
        <taxon>Spermatophyta</taxon>
        <taxon>Magnoliopsida</taxon>
        <taxon>Liliopsida</taxon>
        <taxon>Poales</taxon>
        <taxon>Cyperaceae</taxon>
        <taxon>Cyperoideae</taxon>
        <taxon>Cariceae</taxon>
        <taxon>Carex</taxon>
        <taxon>Carex subgen. Euthyceras</taxon>
    </lineage>
</organism>
<dbReference type="GO" id="GO:0009451">
    <property type="term" value="P:RNA modification"/>
    <property type="evidence" value="ECO:0007669"/>
    <property type="project" value="InterPro"/>
</dbReference>
<dbReference type="Pfam" id="PF20431">
    <property type="entry name" value="E_motif"/>
    <property type="match status" value="1"/>
</dbReference>
<keyword evidence="1" id="KW-0677">Repeat</keyword>
<sequence length="763" mass="84755">MPQTPFHFPGTLRDPQFLGSILDSSISTRSLSHGRAAHALILKFLSPYHLIPSFLATHIVNFYAKLDRPATAFVALCLHPSPCVVSWTALISGCSQNNRPLVSLQLFRSMLSTSVRPNDFTLPSVFQAAAAVPCHIFGRQIHGFAIKMGYLPYDSFVSCAALDMYFKTRLNTDAYKLFDEMPDRSVVSWNTLVTNCVQDGRPGDAIDGFFGILRDGYRPNTVSLCAFFNACAAAEFINLGCQLHGFVIHLGFGRDFLVENTLVDFYGKCHEVICAKKVFEEMLVKNNVSWCSIISAYAQNGCEEEALNVYLQGRRDGVEPTEYMVSSVITACIGLSALDLGRSLHGVAVRSCIDENIYVASTLVNLYGKCGNISDAEHVFHGMHKLNLIAWNAIIGAYAHSGNAQMALSIFDEMIQNSTVVPNHVTLVCVLTACSRGGYINEGMDLFETMRENWAIEPQTEHYACVVDLLGRAGLEERAYEVIKEMPMMPSISVWGALLAACKMHGKTELGRIAAERLLEMDPRDSGNHVLLSNMFASTGRWVEATEVRKEMRQVGVKKGPGYSWISWKNTVHVFQAKDQTHPMNLQIQAMLLKLRREMESAGYRPDTQYALFDLEAEEKETEVWYHSEKLALAFGLICIPEGIPIRITKNLRVCGDCHRAFKFISGIVRREIIKHGIVKSDKKQKSVQVDAAIALSTPRQYVRDPDCLPFFSCRPSPSPSITLCPGSTHGRLLAYLLSCVPAAQEGLQLGAKVELKDLTIQH</sequence>
<comment type="caution">
    <text evidence="5">The sequence shown here is derived from an EMBL/GenBank/DDBJ whole genome shotgun (WGS) entry which is preliminary data.</text>
</comment>
<dbReference type="Proteomes" id="UP000623129">
    <property type="component" value="Unassembled WGS sequence"/>
</dbReference>
<feature type="repeat" description="PPR" evidence="3">
    <location>
        <begin position="83"/>
        <end position="117"/>
    </location>
</feature>
<dbReference type="AlphaFoldDB" id="A0A833VKF9"/>
<dbReference type="InterPro" id="IPR032867">
    <property type="entry name" value="DYW_dom"/>
</dbReference>
<feature type="repeat" description="PPR" evidence="3">
    <location>
        <begin position="387"/>
        <end position="421"/>
    </location>
</feature>
<dbReference type="GO" id="GO:0008270">
    <property type="term" value="F:zinc ion binding"/>
    <property type="evidence" value="ECO:0007669"/>
    <property type="project" value="InterPro"/>
</dbReference>
<feature type="repeat" description="PPR" evidence="3">
    <location>
        <begin position="185"/>
        <end position="219"/>
    </location>
</feature>
<dbReference type="Pfam" id="PF01535">
    <property type="entry name" value="PPR"/>
    <property type="match status" value="4"/>
</dbReference>
<dbReference type="FunFam" id="1.25.40.10:FF:001211">
    <property type="entry name" value="Pentatricopeptide repeat-containing protein"/>
    <property type="match status" value="1"/>
</dbReference>
<protein>
    <submittedName>
        <fullName evidence="5">Pentatricopeptide repeat-containing protein</fullName>
    </submittedName>
</protein>
<evidence type="ECO:0000256" key="2">
    <source>
        <dbReference type="ARBA" id="ARBA00022946"/>
    </source>
</evidence>
<dbReference type="PANTHER" id="PTHR47926">
    <property type="entry name" value="PENTATRICOPEPTIDE REPEAT-CONTAINING PROTEIN"/>
    <property type="match status" value="1"/>
</dbReference>
<dbReference type="Pfam" id="PF13041">
    <property type="entry name" value="PPR_2"/>
    <property type="match status" value="2"/>
</dbReference>
<reference evidence="5" key="1">
    <citation type="submission" date="2020-01" db="EMBL/GenBank/DDBJ databases">
        <title>Genome sequence of Kobresia littledalei, the first chromosome-level genome in the family Cyperaceae.</title>
        <authorList>
            <person name="Qu G."/>
        </authorList>
    </citation>
    <scope>NUCLEOTIDE SEQUENCE</scope>
    <source>
        <strain evidence="5">C.B.Clarke</strain>
        <tissue evidence="5">Leaf</tissue>
    </source>
</reference>
<name>A0A833VKF9_9POAL</name>